<evidence type="ECO:0000256" key="12">
    <source>
        <dbReference type="ARBA" id="ARBA00023214"/>
    </source>
</evidence>
<evidence type="ECO:0000259" key="18">
    <source>
        <dbReference type="Pfam" id="PF02931"/>
    </source>
</evidence>
<sequence length="927" mass="106017">MEQESLESTPGGRTESVNSMISDSDALVADVSSFVNVELDDEENNNNGIHAHDRYVPAITQALFQNDEEDEDGSSESDEDDDSGTDNFNSDKSGTKLQRRERHAGETSSLPGTFQTSHLLFYERFKAYQDYMLGDCKPSEVKAFISDYLEKVVEPCDWLALWSTDVFDVLVEVCDLDLKNLKACVKTVLPLQCDTRGCDLTEEAMNSVLEANQHKVSLQELQVVYDESGEVDQTALALEHLSFFFSHIWRQWDEEDEDDDFDYFVRCVEPRLRLYYDILEDRVPTGLVAEYQSLLEKCSQCFQLFSALRSGLSTDSDSELDNVSMVEGLKLYDQLERFKRKLHIIENPLLRYVLGYKGNARQQCVQSRGLRTTGVKVVHVVTSSCSTIQLQSLLNTRLLPLCSNGETEIQFHREPVSAVDSCHQGDVVLVLPGIYSVNSTIFIPDSITVEGFGFPDDVVIEKKNKGDSFVESTGADVKLSNIKFIQHDAIEGILCEYDDETANKTWVLTPKVYESDVTHILNSLLDGYDNKLRPDIGVKPTVIHTDMFVNSIGPVNAINMEYTIDIFFAQTWYDRRLKFNSTMKVLRLNSNMVGKIWIPDTFFRNSKKADAHWITTPNRMLRIWNDGRILYTLRLTIDAECQLKLNNFPMDEHSCPLEFSSYGYPREEIVYKWKRSSVEVGDIRSWRLYQFSFVGLRNTSEVVRTVSGDYVVLTVFFDLSRRMGYFTIQTYIPCTLIVVLSWVSFWINKDAVPARTSLGITTVLTMTTLSTIARKSLPKVSYVTAMDLFVSVCFIFVFAALIEYGTLHYFVSNRKPSAKKDKKKKNPLLRLFSSKTPTVDIRPRSATAIQMNNATHMQERDEEYGYECLDGKDCTSFFCCFEDCRSGAWRHGRLHIRIAKIDSYARIFFPTAFGLFNLVYWVSYLYL</sequence>
<feature type="region of interest" description="Disordered" evidence="16">
    <location>
        <begin position="1"/>
        <end position="23"/>
    </location>
</feature>
<evidence type="ECO:0000256" key="15">
    <source>
        <dbReference type="ARBA" id="ARBA00034104"/>
    </source>
</evidence>
<keyword evidence="5 17" id="KW-1133">Transmembrane helix</keyword>
<dbReference type="Proteomes" id="UP000693946">
    <property type="component" value="Linkage Group LG13"/>
</dbReference>
<keyword evidence="4" id="KW-0732">Signal</keyword>
<evidence type="ECO:0000256" key="6">
    <source>
        <dbReference type="ARBA" id="ARBA00023018"/>
    </source>
</evidence>
<evidence type="ECO:0000256" key="16">
    <source>
        <dbReference type="SAM" id="MobiDB-lite"/>
    </source>
</evidence>
<dbReference type="AlphaFoldDB" id="A0AAV6SGS4"/>
<dbReference type="GO" id="GO:0034707">
    <property type="term" value="C:chloride channel complex"/>
    <property type="evidence" value="ECO:0007669"/>
    <property type="project" value="UniProtKB-KW"/>
</dbReference>
<dbReference type="FunFam" id="2.70.170.10:FF:000003">
    <property type="entry name" value="Putative gamma-aminobutyric acid receptor subunit gamma-2"/>
    <property type="match status" value="1"/>
</dbReference>
<dbReference type="InterPro" id="IPR006202">
    <property type="entry name" value="Neur_chan_lig-bd"/>
</dbReference>
<evidence type="ECO:0000313" key="21">
    <source>
        <dbReference type="EMBL" id="KAG7516483.1"/>
    </source>
</evidence>
<evidence type="ECO:0000256" key="9">
    <source>
        <dbReference type="ARBA" id="ARBA00023157"/>
    </source>
</evidence>
<keyword evidence="7" id="KW-0406">Ion transport</keyword>
<dbReference type="NCBIfam" id="TIGR00860">
    <property type="entry name" value="LIC"/>
    <property type="match status" value="1"/>
</dbReference>
<keyword evidence="21" id="KW-0675">Receptor</keyword>
<feature type="transmembrane region" description="Helical" evidence="17">
    <location>
        <begin position="907"/>
        <end position="926"/>
    </location>
</feature>
<dbReference type="PROSITE" id="PS00236">
    <property type="entry name" value="NEUROTR_ION_CHANNEL"/>
    <property type="match status" value="1"/>
</dbReference>
<evidence type="ECO:0000256" key="2">
    <source>
        <dbReference type="ARBA" id="ARBA00022475"/>
    </source>
</evidence>
<keyword evidence="12" id="KW-0868">Chloride</keyword>
<dbReference type="Pfam" id="PF02932">
    <property type="entry name" value="Neur_chan_memb"/>
    <property type="match status" value="1"/>
</dbReference>
<evidence type="ECO:0000256" key="3">
    <source>
        <dbReference type="ARBA" id="ARBA00022692"/>
    </source>
</evidence>
<dbReference type="EMBL" id="JAGKHQ010000005">
    <property type="protein sequence ID" value="KAG7516483.1"/>
    <property type="molecule type" value="Genomic_DNA"/>
</dbReference>
<keyword evidence="1" id="KW-0813">Transport</keyword>
<dbReference type="PANTHER" id="PTHR14695:SF8">
    <property type="entry name" value="SHC SH2 DOMAIN-BINDING PROTEIN 1"/>
    <property type="match status" value="1"/>
</dbReference>
<dbReference type="InterPro" id="IPR006201">
    <property type="entry name" value="Neur_channel"/>
</dbReference>
<dbReference type="Pfam" id="PF23762">
    <property type="entry name" value="SHCBP_N"/>
    <property type="match status" value="1"/>
</dbReference>
<keyword evidence="11" id="KW-0325">Glycoprotein</keyword>
<feature type="domain" description="Neurotransmitter-gated ion-channel ligand-binding" evidence="18">
    <location>
        <begin position="518"/>
        <end position="723"/>
    </location>
</feature>
<feature type="region of interest" description="Disordered" evidence="16">
    <location>
        <begin position="67"/>
        <end position="110"/>
    </location>
</feature>
<keyword evidence="10" id="KW-0869">Chloride channel</keyword>
<keyword evidence="22" id="KW-1185">Reference proteome</keyword>
<dbReference type="InterPro" id="IPR057508">
    <property type="entry name" value="SHCBP-like_N"/>
</dbReference>
<keyword evidence="14" id="KW-0407">Ion channel</keyword>
<feature type="transmembrane region" description="Helical" evidence="17">
    <location>
        <begin position="789"/>
        <end position="811"/>
    </location>
</feature>
<feature type="domain" description="SHC SH2" evidence="20">
    <location>
        <begin position="123"/>
        <end position="351"/>
    </location>
</feature>
<evidence type="ECO:0000256" key="17">
    <source>
        <dbReference type="SAM" id="Phobius"/>
    </source>
</evidence>
<evidence type="ECO:0000256" key="5">
    <source>
        <dbReference type="ARBA" id="ARBA00022989"/>
    </source>
</evidence>
<dbReference type="CDD" id="cd19000">
    <property type="entry name" value="LGIC_ECD_GABAAR_G"/>
    <property type="match status" value="1"/>
</dbReference>
<dbReference type="GO" id="GO:0004888">
    <property type="term" value="F:transmembrane signaling receptor activity"/>
    <property type="evidence" value="ECO:0007669"/>
    <property type="project" value="InterPro"/>
</dbReference>
<keyword evidence="9" id="KW-1015">Disulfide bond</keyword>
<keyword evidence="13" id="KW-0628">Postsynaptic cell membrane</keyword>
<dbReference type="InterPro" id="IPR045140">
    <property type="entry name" value="SHCBP1-like"/>
</dbReference>
<evidence type="ECO:0000256" key="13">
    <source>
        <dbReference type="ARBA" id="ARBA00023257"/>
    </source>
</evidence>
<keyword evidence="3 17" id="KW-0812">Transmembrane</keyword>
<feature type="compositionally biased region" description="Acidic residues" evidence="16">
    <location>
        <begin position="67"/>
        <end position="84"/>
    </location>
</feature>
<evidence type="ECO:0000256" key="14">
    <source>
        <dbReference type="ARBA" id="ARBA00023303"/>
    </source>
</evidence>
<dbReference type="InterPro" id="IPR006029">
    <property type="entry name" value="Neurotrans-gated_channel_TM"/>
</dbReference>
<dbReference type="GO" id="GO:0008543">
    <property type="term" value="P:fibroblast growth factor receptor signaling pathway"/>
    <property type="evidence" value="ECO:0007669"/>
    <property type="project" value="TreeGrafter"/>
</dbReference>
<dbReference type="GO" id="GO:0045211">
    <property type="term" value="C:postsynaptic membrane"/>
    <property type="evidence" value="ECO:0007669"/>
    <property type="project" value="UniProtKB-SubCell"/>
</dbReference>
<evidence type="ECO:0000256" key="10">
    <source>
        <dbReference type="ARBA" id="ARBA00023173"/>
    </source>
</evidence>
<evidence type="ECO:0000313" key="22">
    <source>
        <dbReference type="Proteomes" id="UP000693946"/>
    </source>
</evidence>
<evidence type="ECO:0000256" key="7">
    <source>
        <dbReference type="ARBA" id="ARBA00023065"/>
    </source>
</evidence>
<comment type="subcellular location">
    <subcellularLocation>
        <location evidence="15">Postsynaptic cell membrane</location>
        <topology evidence="15">Multi-pass membrane protein</topology>
    </subcellularLocation>
</comment>
<evidence type="ECO:0000259" key="19">
    <source>
        <dbReference type="Pfam" id="PF02932"/>
    </source>
</evidence>
<evidence type="ECO:0000256" key="11">
    <source>
        <dbReference type="ARBA" id="ARBA00023180"/>
    </source>
</evidence>
<proteinExistence type="predicted"/>
<keyword evidence="2" id="KW-1003">Cell membrane</keyword>
<dbReference type="CDD" id="cd19054">
    <property type="entry name" value="LGIC_TM_GABAAR_gamma"/>
    <property type="match status" value="1"/>
</dbReference>
<feature type="domain" description="Neurotransmitter-gated ion-channel transmembrane" evidence="19">
    <location>
        <begin position="730"/>
        <end position="921"/>
    </location>
</feature>
<dbReference type="GO" id="GO:0005230">
    <property type="term" value="F:extracellular ligand-gated monoatomic ion channel activity"/>
    <property type="evidence" value="ECO:0007669"/>
    <property type="project" value="InterPro"/>
</dbReference>
<dbReference type="GO" id="GO:0005254">
    <property type="term" value="F:chloride channel activity"/>
    <property type="evidence" value="ECO:0007669"/>
    <property type="project" value="UniProtKB-KW"/>
</dbReference>
<organism evidence="21 22">
    <name type="scientific">Solea senegalensis</name>
    <name type="common">Senegalese sole</name>
    <dbReference type="NCBI Taxonomy" id="28829"/>
    <lineage>
        <taxon>Eukaryota</taxon>
        <taxon>Metazoa</taxon>
        <taxon>Chordata</taxon>
        <taxon>Craniata</taxon>
        <taxon>Vertebrata</taxon>
        <taxon>Euteleostomi</taxon>
        <taxon>Actinopterygii</taxon>
        <taxon>Neopterygii</taxon>
        <taxon>Teleostei</taxon>
        <taxon>Neoteleostei</taxon>
        <taxon>Acanthomorphata</taxon>
        <taxon>Carangaria</taxon>
        <taxon>Pleuronectiformes</taxon>
        <taxon>Pleuronectoidei</taxon>
        <taxon>Soleidae</taxon>
        <taxon>Solea</taxon>
    </lineage>
</organism>
<feature type="compositionally biased region" description="Polar residues" evidence="16">
    <location>
        <begin position="85"/>
        <end position="96"/>
    </location>
</feature>
<evidence type="ECO:0000259" key="20">
    <source>
        <dbReference type="Pfam" id="PF23762"/>
    </source>
</evidence>
<evidence type="ECO:0000256" key="4">
    <source>
        <dbReference type="ARBA" id="ARBA00022729"/>
    </source>
</evidence>
<gene>
    <name evidence="21" type="ORF">JOB18_032678</name>
</gene>
<feature type="transmembrane region" description="Helical" evidence="17">
    <location>
        <begin position="758"/>
        <end position="777"/>
    </location>
</feature>
<evidence type="ECO:0000256" key="8">
    <source>
        <dbReference type="ARBA" id="ARBA00023136"/>
    </source>
</evidence>
<dbReference type="InterPro" id="IPR018000">
    <property type="entry name" value="Neurotransmitter_ion_chnl_CS"/>
</dbReference>
<reference evidence="21 22" key="1">
    <citation type="journal article" date="2021" name="Sci. Rep.">
        <title>Chromosome anchoring in Senegalese sole (Solea senegalensis) reveals sex-associated markers and genome rearrangements in flatfish.</title>
        <authorList>
            <person name="Guerrero-Cozar I."/>
            <person name="Gomez-Garrido J."/>
            <person name="Berbel C."/>
            <person name="Martinez-Blanch J.F."/>
            <person name="Alioto T."/>
            <person name="Claros M.G."/>
            <person name="Gagnaire P.A."/>
            <person name="Manchado M."/>
        </authorList>
    </citation>
    <scope>NUCLEOTIDE SEQUENCE [LARGE SCALE GENOMIC DNA]</scope>
    <source>
        <strain evidence="21">Sse05_10M</strain>
    </source>
</reference>
<dbReference type="Pfam" id="PF02931">
    <property type="entry name" value="Neur_chan_LBD"/>
    <property type="match status" value="1"/>
</dbReference>
<comment type="caution">
    <text evidence="21">The sequence shown here is derived from an EMBL/GenBank/DDBJ whole genome shotgun (WGS) entry which is preliminary data.</text>
</comment>
<name>A0AAV6SGS4_SOLSE</name>
<feature type="transmembrane region" description="Helical" evidence="17">
    <location>
        <begin position="723"/>
        <end position="746"/>
    </location>
</feature>
<dbReference type="PANTHER" id="PTHR14695">
    <property type="entry name" value="SHC SH2-DOMAIN BINDING PROTEIN 1-RELATED"/>
    <property type="match status" value="1"/>
</dbReference>
<keyword evidence="8 17" id="KW-0472">Membrane</keyword>
<evidence type="ECO:0000256" key="1">
    <source>
        <dbReference type="ARBA" id="ARBA00022448"/>
    </source>
</evidence>
<keyword evidence="6" id="KW-0770">Synapse</keyword>
<accession>A0AAV6SGS4</accession>
<protein>
    <submittedName>
        <fullName evidence="21">Gamma-aminobutyric acid receptor subunit gamma-2 isoform X2</fullName>
    </submittedName>
</protein>